<gene>
    <name evidence="2" type="ORF">MED92_13433</name>
</gene>
<dbReference type="EMBL" id="AAOW01000014">
    <property type="protein sequence ID" value="EAR60680.1"/>
    <property type="molecule type" value="Genomic_DNA"/>
</dbReference>
<organism evidence="2 3">
    <name type="scientific">Neptuniibacter caesariensis</name>
    <dbReference type="NCBI Taxonomy" id="207954"/>
    <lineage>
        <taxon>Bacteria</taxon>
        <taxon>Pseudomonadati</taxon>
        <taxon>Pseudomonadota</taxon>
        <taxon>Gammaproteobacteria</taxon>
        <taxon>Oceanospirillales</taxon>
        <taxon>Oceanospirillaceae</taxon>
        <taxon>Neptuniibacter</taxon>
    </lineage>
</organism>
<feature type="domain" description="DUF1330" evidence="1">
    <location>
        <begin position="4"/>
        <end position="95"/>
    </location>
</feature>
<keyword evidence="3" id="KW-1185">Reference proteome</keyword>
<dbReference type="AlphaFoldDB" id="A0A7U8C5W4"/>
<reference evidence="2 3" key="1">
    <citation type="submission" date="2006-02" db="EMBL/GenBank/DDBJ databases">
        <authorList>
            <person name="Pinhassi J."/>
            <person name="Pedros-Alio C."/>
            <person name="Ferriera S."/>
            <person name="Johnson J."/>
            <person name="Kravitz S."/>
            <person name="Halpern A."/>
            <person name="Remington K."/>
            <person name="Beeson K."/>
            <person name="Tran B."/>
            <person name="Rogers Y.-H."/>
            <person name="Friedman R."/>
            <person name="Venter J.C."/>
        </authorList>
    </citation>
    <scope>NUCLEOTIDE SEQUENCE [LARGE SCALE GENOMIC DNA]</scope>
    <source>
        <strain evidence="2 3">MED92</strain>
    </source>
</reference>
<dbReference type="InterPro" id="IPR011008">
    <property type="entry name" value="Dimeric_a/b-barrel"/>
</dbReference>
<dbReference type="Pfam" id="PF07045">
    <property type="entry name" value="DUF1330"/>
    <property type="match status" value="1"/>
</dbReference>
<accession>A0A7U8C5W4</accession>
<dbReference type="RefSeq" id="WP_007020352.1">
    <property type="nucleotide sequence ID" value="NZ_CH724125.1"/>
</dbReference>
<name>A0A7U8C5W4_NEPCE</name>
<proteinExistence type="predicted"/>
<dbReference type="PANTHER" id="PTHR41521:SF4">
    <property type="entry name" value="BLR0684 PROTEIN"/>
    <property type="match status" value="1"/>
</dbReference>
<evidence type="ECO:0000313" key="2">
    <source>
        <dbReference type="EMBL" id="EAR60680.1"/>
    </source>
</evidence>
<evidence type="ECO:0000313" key="3">
    <source>
        <dbReference type="Proteomes" id="UP000002171"/>
    </source>
</evidence>
<dbReference type="Gene3D" id="3.30.70.100">
    <property type="match status" value="1"/>
</dbReference>
<dbReference type="SUPFAM" id="SSF54909">
    <property type="entry name" value="Dimeric alpha+beta barrel"/>
    <property type="match status" value="1"/>
</dbReference>
<protein>
    <recommendedName>
        <fullName evidence="1">DUF1330 domain-containing protein</fullName>
    </recommendedName>
</protein>
<dbReference type="PANTHER" id="PTHR41521">
    <property type="match status" value="1"/>
</dbReference>
<sequence length="101" mass="11217">MAFYSVLAVTPTSGDWGEAYVKETLPILQEYGGRYLARTSSHEQLEGTESSAVLRILIEWPSRDAAVDFMNDPGYQPHLEARTQGSVSEHFLIEGKDDLIG</sequence>
<comment type="caution">
    <text evidence="2">The sequence shown here is derived from an EMBL/GenBank/DDBJ whole genome shotgun (WGS) entry which is preliminary data.</text>
</comment>
<dbReference type="OrthoDB" id="9806380at2"/>
<dbReference type="InterPro" id="IPR010753">
    <property type="entry name" value="DUF1330"/>
</dbReference>
<dbReference type="Proteomes" id="UP000002171">
    <property type="component" value="Unassembled WGS sequence"/>
</dbReference>
<evidence type="ECO:0000259" key="1">
    <source>
        <dbReference type="Pfam" id="PF07045"/>
    </source>
</evidence>